<comment type="similarity">
    <text evidence="2">Belongs to the PDCD4 family.</text>
</comment>
<evidence type="ECO:0000313" key="9">
    <source>
        <dbReference type="EMBL" id="CDY25753.1"/>
    </source>
</evidence>
<dbReference type="PaxDb" id="3708-A0A078GMB9"/>
<evidence type="ECO:0000256" key="5">
    <source>
        <dbReference type="ARBA" id="ARBA00022845"/>
    </source>
</evidence>
<dbReference type="EMBL" id="LK032180">
    <property type="protein sequence ID" value="CDY25753.1"/>
    <property type="molecule type" value="Genomic_DNA"/>
</dbReference>
<dbReference type="Proteomes" id="UP000028999">
    <property type="component" value="Unassembled WGS sequence"/>
</dbReference>
<keyword evidence="6" id="KW-0539">Nucleus</keyword>
<name>A0A078GMB9_BRANA</name>
<dbReference type="InterPro" id="IPR016024">
    <property type="entry name" value="ARM-type_fold"/>
</dbReference>
<dbReference type="GO" id="GO:0045892">
    <property type="term" value="P:negative regulation of DNA-templated transcription"/>
    <property type="evidence" value="ECO:0007669"/>
    <property type="project" value="InterPro"/>
</dbReference>
<keyword evidence="3" id="KW-0963">Cytoplasm</keyword>
<evidence type="ECO:0000313" key="8">
    <source>
        <dbReference type="EMBL" id="CAF2161898.1"/>
    </source>
</evidence>
<dbReference type="Pfam" id="PF02847">
    <property type="entry name" value="MA3"/>
    <property type="match status" value="1"/>
</dbReference>
<evidence type="ECO:0000313" key="10">
    <source>
        <dbReference type="Proteomes" id="UP000028999"/>
    </source>
</evidence>
<organism evidence="9 10">
    <name type="scientific">Brassica napus</name>
    <name type="common">Rape</name>
    <dbReference type="NCBI Taxonomy" id="3708"/>
    <lineage>
        <taxon>Eukaryota</taxon>
        <taxon>Viridiplantae</taxon>
        <taxon>Streptophyta</taxon>
        <taxon>Embryophyta</taxon>
        <taxon>Tracheophyta</taxon>
        <taxon>Spermatophyta</taxon>
        <taxon>Magnoliopsida</taxon>
        <taxon>eudicotyledons</taxon>
        <taxon>Gunneridae</taxon>
        <taxon>Pentapetalae</taxon>
        <taxon>rosids</taxon>
        <taxon>malvids</taxon>
        <taxon>Brassicales</taxon>
        <taxon>Brassicaceae</taxon>
        <taxon>Brassiceae</taxon>
        <taxon>Brassica</taxon>
    </lineage>
</organism>
<evidence type="ECO:0000256" key="1">
    <source>
        <dbReference type="ARBA" id="ARBA00004496"/>
    </source>
</evidence>
<dbReference type="InterPro" id="IPR039778">
    <property type="entry name" value="PDCD4"/>
</dbReference>
<dbReference type="Gene3D" id="1.25.40.180">
    <property type="match status" value="1"/>
</dbReference>
<dbReference type="AlphaFoldDB" id="A0A078GMB9"/>
<dbReference type="InterPro" id="IPR003891">
    <property type="entry name" value="Initiation_fac_eIF4g_MI"/>
</dbReference>
<evidence type="ECO:0000256" key="6">
    <source>
        <dbReference type="ARBA" id="ARBA00023242"/>
    </source>
</evidence>
<evidence type="ECO:0000256" key="4">
    <source>
        <dbReference type="ARBA" id="ARBA00022737"/>
    </source>
</evidence>
<evidence type="ECO:0000256" key="3">
    <source>
        <dbReference type="ARBA" id="ARBA00022490"/>
    </source>
</evidence>
<feature type="domain" description="MI" evidence="7">
    <location>
        <begin position="80"/>
        <end position="205"/>
    </location>
</feature>
<reference evidence="8" key="3">
    <citation type="submission" date="2021-01" db="EMBL/GenBank/DDBJ databases">
        <authorList>
            <consortium name="Genoscope - CEA"/>
            <person name="William W."/>
        </authorList>
    </citation>
    <scope>NUCLEOTIDE SEQUENCE</scope>
</reference>
<dbReference type="PROSITE" id="PS51366">
    <property type="entry name" value="MI"/>
    <property type="match status" value="1"/>
</dbReference>
<sequence>MTQRRRGWGKEGSKLRIQGQTIGLVLESSFLSPRDCQKSVDYGHGEAKGAMCYSLFSRRILRCWGGGGIETKSPGCTVSEVKEKIQVLLEEYVSGGDMKEACRCVKELGMPFFHHDVFGRPMSIGLWAHLGIIHLDRNISGIFGRDHIKNLLDRLEKSFPSALCLGGSLGAVQRLPRGRGYVKNLMLLTRSSGMIKSCRDAQLDSHETSYLVADEEFLPVKER</sequence>
<keyword evidence="5" id="KW-0810">Translation regulation</keyword>
<gene>
    <name evidence="9" type="primary">BnaA07g10290D</name>
    <name evidence="8" type="ORF">DARMORV10_A07P14200.1</name>
    <name evidence="9" type="ORF">GSBRNA2T00033139001</name>
</gene>
<dbReference type="Gramene" id="CDY25753">
    <property type="protein sequence ID" value="CDY25753"/>
    <property type="gene ID" value="GSBRNA2T00033139001"/>
</dbReference>
<proteinExistence type="inferred from homology"/>
<keyword evidence="4" id="KW-0677">Repeat</keyword>
<keyword evidence="10" id="KW-1185">Reference proteome</keyword>
<dbReference type="STRING" id="3708.A0A078GMB9"/>
<dbReference type="GO" id="GO:0005737">
    <property type="term" value="C:cytoplasm"/>
    <property type="evidence" value="ECO:0007669"/>
    <property type="project" value="UniProtKB-SubCell"/>
</dbReference>
<dbReference type="GO" id="GO:0006417">
    <property type="term" value="P:regulation of translation"/>
    <property type="evidence" value="ECO:0007669"/>
    <property type="project" value="UniProtKB-KW"/>
</dbReference>
<evidence type="ECO:0000259" key="7">
    <source>
        <dbReference type="PROSITE" id="PS51366"/>
    </source>
</evidence>
<reference evidence="9 10" key="1">
    <citation type="journal article" date="2014" name="Science">
        <title>Plant genetics. Early allopolyploid evolution in the post-Neolithic Brassica napus oilseed genome.</title>
        <authorList>
            <person name="Chalhoub B."/>
            <person name="Denoeud F."/>
            <person name="Liu S."/>
            <person name="Parkin I.A."/>
            <person name="Tang H."/>
            <person name="Wang X."/>
            <person name="Chiquet J."/>
            <person name="Belcram H."/>
            <person name="Tong C."/>
            <person name="Samans B."/>
            <person name="Correa M."/>
            <person name="Da Silva C."/>
            <person name="Just J."/>
            <person name="Falentin C."/>
            <person name="Koh C.S."/>
            <person name="Le Clainche I."/>
            <person name="Bernard M."/>
            <person name="Bento P."/>
            <person name="Noel B."/>
            <person name="Labadie K."/>
            <person name="Alberti A."/>
            <person name="Charles M."/>
            <person name="Arnaud D."/>
            <person name="Guo H."/>
            <person name="Daviaud C."/>
            <person name="Alamery S."/>
            <person name="Jabbari K."/>
            <person name="Zhao M."/>
            <person name="Edger P.P."/>
            <person name="Chelaifa H."/>
            <person name="Tack D."/>
            <person name="Lassalle G."/>
            <person name="Mestiri I."/>
            <person name="Schnel N."/>
            <person name="Le Paslier M.C."/>
            <person name="Fan G."/>
            <person name="Renault V."/>
            <person name="Bayer P.E."/>
            <person name="Golicz A.A."/>
            <person name="Manoli S."/>
            <person name="Lee T.H."/>
            <person name="Thi V.H."/>
            <person name="Chalabi S."/>
            <person name="Hu Q."/>
            <person name="Fan C."/>
            <person name="Tollenaere R."/>
            <person name="Lu Y."/>
            <person name="Battail C."/>
            <person name="Shen J."/>
            <person name="Sidebottom C.H."/>
            <person name="Wang X."/>
            <person name="Canaguier A."/>
            <person name="Chauveau A."/>
            <person name="Berard A."/>
            <person name="Deniot G."/>
            <person name="Guan M."/>
            <person name="Liu Z."/>
            <person name="Sun F."/>
            <person name="Lim Y.P."/>
            <person name="Lyons E."/>
            <person name="Town C.D."/>
            <person name="Bancroft I."/>
            <person name="Wang X."/>
            <person name="Meng J."/>
            <person name="Ma J."/>
            <person name="Pires J.C."/>
            <person name="King G.J."/>
            <person name="Brunel D."/>
            <person name="Delourme R."/>
            <person name="Renard M."/>
            <person name="Aury J.M."/>
            <person name="Adams K.L."/>
            <person name="Batley J."/>
            <person name="Snowdon R.J."/>
            <person name="Tost J."/>
            <person name="Edwards D."/>
            <person name="Zhou Y."/>
            <person name="Hua W."/>
            <person name="Sharpe A.G."/>
            <person name="Paterson A.H."/>
            <person name="Guan C."/>
            <person name="Wincker P."/>
        </authorList>
    </citation>
    <scope>NUCLEOTIDE SEQUENCE [LARGE SCALE GENOMIC DNA]</scope>
    <source>
        <strain evidence="10">cv. Darmor-bzh</strain>
    </source>
</reference>
<dbReference type="Proteomes" id="UP001295469">
    <property type="component" value="Chromosome A07"/>
</dbReference>
<reference evidence="9" key="2">
    <citation type="submission" date="2014-06" db="EMBL/GenBank/DDBJ databases">
        <authorList>
            <person name="Genoscope - CEA"/>
        </authorList>
    </citation>
    <scope>NUCLEOTIDE SEQUENCE</scope>
</reference>
<dbReference type="PANTHER" id="PTHR12626:SF11">
    <property type="entry name" value="MI DOMAIN-CONTAINING PROTEIN"/>
    <property type="match status" value="1"/>
</dbReference>
<accession>A0A078GMB9</accession>
<protein>
    <submittedName>
        <fullName evidence="8">(rape) hypothetical protein</fullName>
    </submittedName>
    <submittedName>
        <fullName evidence="9">BnaA07g10290D protein</fullName>
    </submittedName>
</protein>
<dbReference type="EMBL" id="HG994361">
    <property type="protein sequence ID" value="CAF2161898.1"/>
    <property type="molecule type" value="Genomic_DNA"/>
</dbReference>
<dbReference type="SUPFAM" id="SSF48371">
    <property type="entry name" value="ARM repeat"/>
    <property type="match status" value="1"/>
</dbReference>
<dbReference type="PANTHER" id="PTHR12626">
    <property type="entry name" value="PROGRAMMED CELL DEATH 4"/>
    <property type="match status" value="1"/>
</dbReference>
<comment type="subcellular location">
    <subcellularLocation>
        <location evidence="1">Cytoplasm</location>
    </subcellularLocation>
</comment>
<evidence type="ECO:0000256" key="2">
    <source>
        <dbReference type="ARBA" id="ARBA00005497"/>
    </source>
</evidence>